<dbReference type="Pfam" id="PF07331">
    <property type="entry name" value="TctB"/>
    <property type="match status" value="1"/>
</dbReference>
<evidence type="ECO:0000313" key="3">
    <source>
        <dbReference type="EMBL" id="TYP80697.1"/>
    </source>
</evidence>
<organism evidence="3 4">
    <name type="scientific">Blastococcus xanthinilyticus</name>
    <dbReference type="NCBI Taxonomy" id="1564164"/>
    <lineage>
        <taxon>Bacteria</taxon>
        <taxon>Bacillati</taxon>
        <taxon>Actinomycetota</taxon>
        <taxon>Actinomycetes</taxon>
        <taxon>Geodermatophilales</taxon>
        <taxon>Geodermatophilaceae</taxon>
        <taxon>Blastococcus</taxon>
    </lineage>
</organism>
<keyword evidence="4" id="KW-1185">Reference proteome</keyword>
<gene>
    <name evidence="3" type="ORF">BD833_12820</name>
</gene>
<dbReference type="Proteomes" id="UP000322499">
    <property type="component" value="Unassembled WGS sequence"/>
</dbReference>
<sequence length="169" mass="17859">MGRRGLRRPTGRTLFLAVLLVVLAVYTQMAFDMEWRTVAGRIGAGFFPRIIGILALAITAYALVVSLLPGAVDGEDELGGEEEAGAADLGRHPLPMLVVIGLAALVVIVFIPLGMIVASALFLAAVLFLLNRGRPVMNVVLSLAVPVAVYLLFQTLLNAGLPGGILPRF</sequence>
<evidence type="ECO:0000256" key="1">
    <source>
        <dbReference type="SAM" id="Phobius"/>
    </source>
</evidence>
<reference evidence="3 4" key="1">
    <citation type="submission" date="2019-07" db="EMBL/GenBank/DDBJ databases">
        <title>Genomic Encyclopedia of Archaeal and Bacterial Type Strains, Phase II (KMG-II): from individual species to whole genera.</title>
        <authorList>
            <person name="Goeker M."/>
        </authorList>
    </citation>
    <scope>NUCLEOTIDE SEQUENCE [LARGE SCALE GENOMIC DNA]</scope>
    <source>
        <strain evidence="3 4">DSM 46842</strain>
    </source>
</reference>
<name>A0A5S5CPA7_9ACTN</name>
<comment type="caution">
    <text evidence="3">The sequence shown here is derived from an EMBL/GenBank/DDBJ whole genome shotgun (WGS) entry which is preliminary data.</text>
</comment>
<protein>
    <submittedName>
        <fullName evidence="3">Tripartite tricarboxylate transporter TctB family protein</fullName>
    </submittedName>
</protein>
<feature type="transmembrane region" description="Helical" evidence="1">
    <location>
        <begin position="97"/>
        <end position="130"/>
    </location>
</feature>
<keyword evidence="1" id="KW-0812">Transmembrane</keyword>
<dbReference type="EMBL" id="VNHW01000028">
    <property type="protein sequence ID" value="TYP80697.1"/>
    <property type="molecule type" value="Genomic_DNA"/>
</dbReference>
<proteinExistence type="predicted"/>
<dbReference type="AlphaFoldDB" id="A0A5S5CPA7"/>
<evidence type="ECO:0000259" key="2">
    <source>
        <dbReference type="Pfam" id="PF07331"/>
    </source>
</evidence>
<evidence type="ECO:0000313" key="4">
    <source>
        <dbReference type="Proteomes" id="UP000322499"/>
    </source>
</evidence>
<feature type="domain" description="DUF1468" evidence="2">
    <location>
        <begin position="16"/>
        <end position="162"/>
    </location>
</feature>
<keyword evidence="1" id="KW-0472">Membrane</keyword>
<feature type="transmembrane region" description="Helical" evidence="1">
    <location>
        <begin position="136"/>
        <end position="153"/>
    </location>
</feature>
<feature type="transmembrane region" description="Helical" evidence="1">
    <location>
        <begin position="46"/>
        <end position="68"/>
    </location>
</feature>
<keyword evidence="1" id="KW-1133">Transmembrane helix</keyword>
<dbReference type="InterPro" id="IPR009936">
    <property type="entry name" value="DUF1468"/>
</dbReference>
<accession>A0A5S5CPA7</accession>